<evidence type="ECO:0000256" key="8">
    <source>
        <dbReference type="ARBA" id="ARBA00023078"/>
    </source>
</evidence>
<evidence type="ECO:0000256" key="11">
    <source>
        <dbReference type="ARBA" id="ARBA00025834"/>
    </source>
</evidence>
<dbReference type="PANTHER" id="PTHR37266">
    <property type="entry name" value="CYTOCHROME B6-F COMPLEX SUBUNIT 6"/>
    <property type="match status" value="1"/>
</dbReference>
<evidence type="ECO:0000313" key="16">
    <source>
        <dbReference type="EMBL" id="CDL78754.1"/>
    </source>
</evidence>
<dbReference type="GeneID" id="22220116"/>
<protein>
    <recommendedName>
        <fullName evidence="2 15">Cytochrome b6-f complex subunit 6</fullName>
    </recommendedName>
    <alternativeName>
        <fullName evidence="12 15">Cytochrome b6-f complex subunit PetL</fullName>
    </alternativeName>
    <alternativeName>
        <fullName evidence="13 15">Cytochrome b6-f complex subunit VI</fullName>
    </alternativeName>
</protein>
<organism evidence="16">
    <name type="scientific">Utricularia macrorhiza</name>
    <dbReference type="NCBI Taxonomy" id="192300"/>
    <lineage>
        <taxon>Eukaryota</taxon>
        <taxon>Viridiplantae</taxon>
        <taxon>Streptophyta</taxon>
        <taxon>Embryophyta</taxon>
        <taxon>Tracheophyta</taxon>
        <taxon>Spermatophyta</taxon>
        <taxon>Magnoliopsida</taxon>
        <taxon>eudicotyledons</taxon>
        <taxon>Gunneridae</taxon>
        <taxon>Pentapetalae</taxon>
        <taxon>asterids</taxon>
        <taxon>lamiids</taxon>
        <taxon>Lamiales</taxon>
        <taxon>Lentibulariaceae</taxon>
        <taxon>Utricularia</taxon>
    </lineage>
</organism>
<sequence>MFTITSYFGFLLVALTITSALFISLSKIRLI</sequence>
<evidence type="ECO:0000256" key="13">
    <source>
        <dbReference type="ARBA" id="ARBA00033327"/>
    </source>
</evidence>
<dbReference type="GO" id="GO:0009512">
    <property type="term" value="C:cytochrome b6f complex"/>
    <property type="evidence" value="ECO:0007669"/>
    <property type="project" value="InterPro"/>
</dbReference>
<keyword evidence="4 16" id="KW-0934">Plastid</keyword>
<keyword evidence="6 15" id="KW-0249">Electron transport</keyword>
<evidence type="ECO:0000256" key="12">
    <source>
        <dbReference type="ARBA" id="ARBA00031458"/>
    </source>
</evidence>
<comment type="subunit">
    <text evidence="11 15">The 4 large subunits of the cytochrome b6-f complex are cytochrome b6, subunit IV (17 kDa polypeptide, PetD), cytochrome f and the Rieske protein, while the 4 small subunits are PetG, PetL, PetM and PetN. The complex functions as a dimer.</text>
</comment>
<keyword evidence="8 15" id="KW-0793">Thylakoid</keyword>
<evidence type="ECO:0000256" key="7">
    <source>
        <dbReference type="ARBA" id="ARBA00022989"/>
    </source>
</evidence>
<evidence type="ECO:0000256" key="9">
    <source>
        <dbReference type="ARBA" id="ARBA00023136"/>
    </source>
</evidence>
<accession>A0A097ZS50</accession>
<evidence type="ECO:0000256" key="4">
    <source>
        <dbReference type="ARBA" id="ARBA00022640"/>
    </source>
</evidence>
<dbReference type="InterPro" id="IPR007802">
    <property type="entry name" value="Cyt_b6/f_cplx_su6"/>
</dbReference>
<keyword evidence="5 15" id="KW-0812">Transmembrane</keyword>
<dbReference type="Pfam" id="PF05115">
    <property type="entry name" value="PetL"/>
    <property type="match status" value="1"/>
</dbReference>
<keyword evidence="16" id="KW-0150">Chloroplast</keyword>
<evidence type="ECO:0000256" key="2">
    <source>
        <dbReference type="ARBA" id="ARBA00021215"/>
    </source>
</evidence>
<geneLocation type="chloroplast" evidence="16"/>
<keyword evidence="15" id="KW-0602">Photosynthesis</keyword>
<evidence type="ECO:0000256" key="5">
    <source>
        <dbReference type="ARBA" id="ARBA00022692"/>
    </source>
</evidence>
<keyword evidence="7 15" id="KW-1133">Transmembrane helix</keyword>
<keyword evidence="3 15" id="KW-0813">Transport</keyword>
<comment type="similarity">
    <text evidence="1 15">Belongs to the PetL family.</text>
</comment>
<reference evidence="16" key="1">
    <citation type="submission" date="2013-11" db="EMBL/GenBank/DDBJ databases">
        <title>Disproportional genome-wide increase of substitution rates and relaxed purifying selection in plastid genes of carnivorous Lentibulariaceae.</title>
        <authorList>
            <person name="Wicke S."/>
            <person name="Schaeferhoff B."/>
            <person name="DePamphilis C.W."/>
            <person name="Mueller K.F."/>
        </authorList>
    </citation>
    <scope>NUCLEOTIDE SEQUENCE</scope>
</reference>
<evidence type="ECO:0000256" key="1">
    <source>
        <dbReference type="ARBA" id="ARBA00007080"/>
    </source>
</evidence>
<comment type="subcellular location">
    <subcellularLocation>
        <location evidence="14">Plastid thylakoid membrane</location>
        <topology evidence="14">Single-pass membrane protein</topology>
    </subcellularLocation>
    <subcellularLocation>
        <location evidence="15">Plastid</location>
        <location evidence="15">Chloroplast thylakoid membrane</location>
        <topology evidence="15">Single-pass membrane protein</topology>
    </subcellularLocation>
</comment>
<dbReference type="GO" id="GO:0015979">
    <property type="term" value="P:photosynthesis"/>
    <property type="evidence" value="ECO:0007669"/>
    <property type="project" value="UniProtKB-KW"/>
</dbReference>
<keyword evidence="9 15" id="KW-0472">Membrane</keyword>
<evidence type="ECO:0000256" key="15">
    <source>
        <dbReference type="HAMAP-Rule" id="MF_00433"/>
    </source>
</evidence>
<name>A0A097ZS50_9LAMI</name>
<evidence type="ECO:0000256" key="10">
    <source>
        <dbReference type="ARBA" id="ARBA00025197"/>
    </source>
</evidence>
<evidence type="ECO:0000256" key="6">
    <source>
        <dbReference type="ARBA" id="ARBA00022982"/>
    </source>
</evidence>
<feature type="transmembrane region" description="Helical" evidence="15">
    <location>
        <begin position="6"/>
        <end position="25"/>
    </location>
</feature>
<evidence type="ECO:0000256" key="14">
    <source>
        <dbReference type="ARBA" id="ARBA00046266"/>
    </source>
</evidence>
<dbReference type="HAMAP" id="MF_00433">
    <property type="entry name" value="Cytb6_f_PetL"/>
    <property type="match status" value="1"/>
</dbReference>
<dbReference type="GO" id="GO:0009535">
    <property type="term" value="C:chloroplast thylakoid membrane"/>
    <property type="evidence" value="ECO:0007669"/>
    <property type="project" value="UniProtKB-SubCell"/>
</dbReference>
<dbReference type="GO" id="GO:0009055">
    <property type="term" value="F:electron transfer activity"/>
    <property type="evidence" value="ECO:0007669"/>
    <property type="project" value="InterPro"/>
</dbReference>
<dbReference type="PANTHER" id="PTHR37266:SF1">
    <property type="entry name" value="CYTOCHROME B6-F COMPLEX SUBUNIT 6"/>
    <property type="match status" value="1"/>
</dbReference>
<gene>
    <name evidence="15 16" type="primary">petL</name>
</gene>
<dbReference type="RefSeq" id="YP_009108516.1">
    <property type="nucleotide sequence ID" value="NC_025653.1"/>
</dbReference>
<proteinExistence type="inferred from homology"/>
<evidence type="ECO:0000256" key="3">
    <source>
        <dbReference type="ARBA" id="ARBA00022448"/>
    </source>
</evidence>
<dbReference type="EMBL" id="HG803177">
    <property type="protein sequence ID" value="CDL78754.1"/>
    <property type="molecule type" value="Genomic_DNA"/>
</dbReference>
<comment type="function">
    <text evidence="10 15">Component of the cytochrome b6-f complex, which mediates electron transfer between photosystem II (PSII) and photosystem I (PSI), cyclic electron flow around PSI, and state transitions. PetL is important for photoautotrophic growth as well as for electron transfer efficiency and stability of the cytochrome b6-f complex.</text>
</comment>
<dbReference type="AlphaFoldDB" id="A0A097ZS50"/>